<dbReference type="Proteomes" id="UP001595075">
    <property type="component" value="Unassembled WGS sequence"/>
</dbReference>
<keyword evidence="4" id="KW-1185">Reference proteome</keyword>
<evidence type="ECO:0000313" key="4">
    <source>
        <dbReference type="Proteomes" id="UP001595075"/>
    </source>
</evidence>
<dbReference type="SUPFAM" id="SSF51430">
    <property type="entry name" value="NAD(P)-linked oxidoreductase"/>
    <property type="match status" value="1"/>
</dbReference>
<gene>
    <name evidence="3" type="ORF">VTL71DRAFT_11164</name>
</gene>
<evidence type="ECO:0000259" key="2">
    <source>
        <dbReference type="Pfam" id="PF00248"/>
    </source>
</evidence>
<reference evidence="3 4" key="1">
    <citation type="journal article" date="2024" name="Commun. Biol.">
        <title>Comparative genomic analysis of thermophilic fungi reveals convergent evolutionary adaptations and gene losses.</title>
        <authorList>
            <person name="Steindorff A.S."/>
            <person name="Aguilar-Pontes M.V."/>
            <person name="Robinson A.J."/>
            <person name="Andreopoulos B."/>
            <person name="LaButti K."/>
            <person name="Kuo A."/>
            <person name="Mondo S."/>
            <person name="Riley R."/>
            <person name="Otillar R."/>
            <person name="Haridas S."/>
            <person name="Lipzen A."/>
            <person name="Grimwood J."/>
            <person name="Schmutz J."/>
            <person name="Clum A."/>
            <person name="Reid I.D."/>
            <person name="Moisan M.C."/>
            <person name="Butler G."/>
            <person name="Nguyen T.T.M."/>
            <person name="Dewar K."/>
            <person name="Conant G."/>
            <person name="Drula E."/>
            <person name="Henrissat B."/>
            <person name="Hansel C."/>
            <person name="Singer S."/>
            <person name="Hutchinson M.I."/>
            <person name="de Vries R.P."/>
            <person name="Natvig D.O."/>
            <person name="Powell A.J."/>
            <person name="Tsang A."/>
            <person name="Grigoriev I.V."/>
        </authorList>
    </citation>
    <scope>NUCLEOTIDE SEQUENCE [LARGE SCALE GENOMIC DNA]</scope>
    <source>
        <strain evidence="3 4">CBS 494.80</strain>
    </source>
</reference>
<dbReference type="InterPro" id="IPR020471">
    <property type="entry name" value="AKR"/>
</dbReference>
<sequence length="342" mass="37969">MAPQLPTRKLGKNGPQIPALGFGLMGLSLAYGKVESDAQRLKVLDRAYELGETFWDSSDMYGDNEDLIGKWFAQNPEKRKDIFLPTKFALSMKDGAVAINSSPEYAKEAVKKSLQRLGVSYIDLYYCHRVDKETPIEKTVKAMAEMQSEGKIRHIGLSEVSSDTLRRACKVVHVDAVQIEYSPFCTDIEDPKIGLLETCRELGVATVAYSPLGRGMLTGAYKSPSDFEEGDFRSYAPRFTAENFKKNLKLVDGIEVLAKKKNCTPGQLTLAWLLAQGDDILPIPGTKKIKYLEENLGALNVKLSKEEVDEVRQLVANAEVHGERYPEAVMAYSFADTPALTD</sequence>
<dbReference type="EMBL" id="JAZHXI010000003">
    <property type="protein sequence ID" value="KAL2073838.1"/>
    <property type="molecule type" value="Genomic_DNA"/>
</dbReference>
<dbReference type="Pfam" id="PF00248">
    <property type="entry name" value="Aldo_ket_red"/>
    <property type="match status" value="1"/>
</dbReference>
<evidence type="ECO:0000313" key="3">
    <source>
        <dbReference type="EMBL" id="KAL2073838.1"/>
    </source>
</evidence>
<name>A0ABR4CWW6_9HELO</name>
<feature type="domain" description="NADP-dependent oxidoreductase" evidence="2">
    <location>
        <begin position="20"/>
        <end position="314"/>
    </location>
</feature>
<protein>
    <recommendedName>
        <fullName evidence="2">NADP-dependent oxidoreductase domain-containing protein</fullName>
    </recommendedName>
</protein>
<dbReference type="InterPro" id="IPR036812">
    <property type="entry name" value="NAD(P)_OxRdtase_dom_sf"/>
</dbReference>
<organism evidence="3 4">
    <name type="scientific">Oculimacula yallundae</name>
    <dbReference type="NCBI Taxonomy" id="86028"/>
    <lineage>
        <taxon>Eukaryota</taxon>
        <taxon>Fungi</taxon>
        <taxon>Dikarya</taxon>
        <taxon>Ascomycota</taxon>
        <taxon>Pezizomycotina</taxon>
        <taxon>Leotiomycetes</taxon>
        <taxon>Helotiales</taxon>
        <taxon>Ploettnerulaceae</taxon>
        <taxon>Oculimacula</taxon>
    </lineage>
</organism>
<accession>A0ABR4CWW6</accession>
<evidence type="ECO:0000256" key="1">
    <source>
        <dbReference type="ARBA" id="ARBA00023002"/>
    </source>
</evidence>
<dbReference type="PRINTS" id="PR00069">
    <property type="entry name" value="ALDKETRDTASE"/>
</dbReference>
<dbReference type="PANTHER" id="PTHR43625:SF40">
    <property type="entry name" value="ALDO-KETO REDUCTASE YAKC [NADP(+)]"/>
    <property type="match status" value="1"/>
</dbReference>
<dbReference type="Gene3D" id="3.20.20.100">
    <property type="entry name" value="NADP-dependent oxidoreductase domain"/>
    <property type="match status" value="1"/>
</dbReference>
<comment type="caution">
    <text evidence="3">The sequence shown here is derived from an EMBL/GenBank/DDBJ whole genome shotgun (WGS) entry which is preliminary data.</text>
</comment>
<dbReference type="InterPro" id="IPR050791">
    <property type="entry name" value="Aldo-Keto_reductase"/>
</dbReference>
<dbReference type="PANTHER" id="PTHR43625">
    <property type="entry name" value="AFLATOXIN B1 ALDEHYDE REDUCTASE"/>
    <property type="match status" value="1"/>
</dbReference>
<keyword evidence="1" id="KW-0560">Oxidoreductase</keyword>
<dbReference type="InterPro" id="IPR023210">
    <property type="entry name" value="NADP_OxRdtase_dom"/>
</dbReference>
<proteinExistence type="predicted"/>